<dbReference type="EMBL" id="PQXJ01001123">
    <property type="protein sequence ID" value="TGO43880.1"/>
    <property type="molecule type" value="Genomic_DNA"/>
</dbReference>
<dbReference type="AlphaFoldDB" id="A0A4Z1HAY9"/>
<dbReference type="Proteomes" id="UP000297452">
    <property type="component" value="Unassembled WGS sequence"/>
</dbReference>
<proteinExistence type="predicted"/>
<organism evidence="1 2">
    <name type="scientific">Botryotinia narcissicola</name>
    <dbReference type="NCBI Taxonomy" id="278944"/>
    <lineage>
        <taxon>Eukaryota</taxon>
        <taxon>Fungi</taxon>
        <taxon>Dikarya</taxon>
        <taxon>Ascomycota</taxon>
        <taxon>Pezizomycotina</taxon>
        <taxon>Leotiomycetes</taxon>
        <taxon>Helotiales</taxon>
        <taxon>Sclerotiniaceae</taxon>
        <taxon>Botryotinia</taxon>
    </lineage>
</organism>
<name>A0A4Z1HAY9_9HELO</name>
<keyword evidence="2" id="KW-1185">Reference proteome</keyword>
<accession>A0A4Z1HAY9</accession>
<reference evidence="1 2" key="1">
    <citation type="submission" date="2017-12" db="EMBL/GenBank/DDBJ databases">
        <title>Comparative genomics of Botrytis spp.</title>
        <authorList>
            <person name="Valero-Jimenez C.A."/>
            <person name="Tapia P."/>
            <person name="Veloso J."/>
            <person name="Silva-Moreno E."/>
            <person name="Staats M."/>
            <person name="Valdes J.H."/>
            <person name="Van Kan J.A.L."/>
        </authorList>
    </citation>
    <scope>NUCLEOTIDE SEQUENCE [LARGE SCALE GENOMIC DNA]</scope>
    <source>
        <strain evidence="1 2">MUCL2120</strain>
    </source>
</reference>
<comment type="caution">
    <text evidence="1">The sequence shown here is derived from an EMBL/GenBank/DDBJ whole genome shotgun (WGS) entry which is preliminary data.</text>
</comment>
<evidence type="ECO:0000313" key="1">
    <source>
        <dbReference type="EMBL" id="TGO43880.1"/>
    </source>
</evidence>
<gene>
    <name evidence="1" type="ORF">BOTNAR_1128g00020</name>
</gene>
<protein>
    <submittedName>
        <fullName evidence="1">Uncharacterized protein</fullName>
    </submittedName>
</protein>
<sequence>METILGIFGIVMESPETVEMGEQKGNGLVMKFRLRVLVISLADDVNYVDKVFGKLVNEARNNIIPDPYLQPKENDRCKEMLEKEML</sequence>
<evidence type="ECO:0000313" key="2">
    <source>
        <dbReference type="Proteomes" id="UP000297452"/>
    </source>
</evidence>